<feature type="domain" description="Cupin type-2" evidence="1">
    <location>
        <begin position="45"/>
        <end position="108"/>
    </location>
</feature>
<keyword evidence="3" id="KW-1185">Reference proteome</keyword>
<dbReference type="Proteomes" id="UP000036458">
    <property type="component" value="Chromosome"/>
</dbReference>
<evidence type="ECO:0000313" key="3">
    <source>
        <dbReference type="Proteomes" id="UP000036458"/>
    </source>
</evidence>
<dbReference type="RefSeq" id="WP_048921173.1">
    <property type="nucleotide sequence ID" value="NZ_CP010777.1"/>
</dbReference>
<dbReference type="OrthoDB" id="160522at2"/>
<dbReference type="STRING" id="1379910.TH63_12215"/>
<accession>A0A0H4W706</accession>
<evidence type="ECO:0000259" key="1">
    <source>
        <dbReference type="Pfam" id="PF07883"/>
    </source>
</evidence>
<dbReference type="Pfam" id="PF07883">
    <property type="entry name" value="Cupin_2"/>
    <property type="match status" value="1"/>
</dbReference>
<sequence>MSEKKYILQTNPFRVPTTDGKLIEEHFGLASTHTSAFSVAHMIAPPKWGEPHQTPEFDEVTIVLRGRKQIEIDGENVILSAGQTLLIKAGARIQYSNPFDEECEYWSVCVPAFDIDSVNREDKEYKFWA</sequence>
<dbReference type="SUPFAM" id="SSF51182">
    <property type="entry name" value="RmlC-like cupins"/>
    <property type="match status" value="1"/>
</dbReference>
<dbReference type="KEGG" id="ruf:TH63_12215"/>
<organism evidence="2 3">
    <name type="scientific">Rufibacter radiotolerans</name>
    <dbReference type="NCBI Taxonomy" id="1379910"/>
    <lineage>
        <taxon>Bacteria</taxon>
        <taxon>Pseudomonadati</taxon>
        <taxon>Bacteroidota</taxon>
        <taxon>Cytophagia</taxon>
        <taxon>Cytophagales</taxon>
        <taxon>Hymenobacteraceae</taxon>
        <taxon>Rufibacter</taxon>
    </lineage>
</organism>
<dbReference type="EMBL" id="CP010777">
    <property type="protein sequence ID" value="AKQ46211.1"/>
    <property type="molecule type" value="Genomic_DNA"/>
</dbReference>
<proteinExistence type="predicted"/>
<reference evidence="2 3" key="1">
    <citation type="submission" date="2015-01" db="EMBL/GenBank/DDBJ databases">
        <title>Rufibacter sp./DG31D/ whole genome sequencing.</title>
        <authorList>
            <person name="Kim M.K."/>
            <person name="Srinivasan S."/>
            <person name="Lee J.-J."/>
        </authorList>
    </citation>
    <scope>NUCLEOTIDE SEQUENCE [LARGE SCALE GENOMIC DNA]</scope>
    <source>
        <strain evidence="2 3">DG31D</strain>
    </source>
</reference>
<dbReference type="PATRIC" id="fig|1379910.4.peg.2651"/>
<dbReference type="InterPro" id="IPR014710">
    <property type="entry name" value="RmlC-like_jellyroll"/>
</dbReference>
<protein>
    <submittedName>
        <fullName evidence="2">Cupin</fullName>
    </submittedName>
</protein>
<dbReference type="Gene3D" id="2.60.120.10">
    <property type="entry name" value="Jelly Rolls"/>
    <property type="match status" value="1"/>
</dbReference>
<dbReference type="InterPro" id="IPR013096">
    <property type="entry name" value="Cupin_2"/>
</dbReference>
<name>A0A0H4W706_9BACT</name>
<evidence type="ECO:0000313" key="2">
    <source>
        <dbReference type="EMBL" id="AKQ46211.1"/>
    </source>
</evidence>
<gene>
    <name evidence="2" type="ORF">TH63_12215</name>
</gene>
<dbReference type="InterPro" id="IPR011051">
    <property type="entry name" value="RmlC_Cupin_sf"/>
</dbReference>
<dbReference type="AlphaFoldDB" id="A0A0H4W706"/>